<evidence type="ECO:0000313" key="5">
    <source>
        <dbReference type="Proteomes" id="UP000288293"/>
    </source>
</evidence>
<dbReference type="Gene3D" id="3.90.226.10">
    <property type="entry name" value="2-enoyl-CoA Hydratase, Chain A, domain 1"/>
    <property type="match status" value="1"/>
</dbReference>
<evidence type="ECO:0000256" key="3">
    <source>
        <dbReference type="ARBA" id="ARBA00023235"/>
    </source>
</evidence>
<dbReference type="SUPFAM" id="SSF52096">
    <property type="entry name" value="ClpP/crotonase"/>
    <property type="match status" value="1"/>
</dbReference>
<dbReference type="PANTHER" id="PTHR43684">
    <property type="match status" value="1"/>
</dbReference>
<sequence length="252" mass="27203">MTEHVTEQVKISREGAIMRLHLNRPDKKNALTQDMYQSLLDGLNQAEQDAGVSVVIFSGEGDAFCSGNDLQDFLKHGELTPEAPVFQLLQRLPQLTVPLVAQVQGAAIGIGTTLLLHCDLIYAAEDAVFALPFVDLALVPEAGSSLLLPQICGYPRAAELLLLGEAFNAQKALQFGLLNSVVKNSQLAAEVNQVADKLAAKPPQALRNSKKLLKAAPESASERIQRELKVFMKALASDEAQQVIAKKANKTL</sequence>
<proteinExistence type="predicted"/>
<dbReference type="EMBL" id="PIPL01000001">
    <property type="protein sequence ID" value="RUO26213.1"/>
    <property type="molecule type" value="Genomic_DNA"/>
</dbReference>
<dbReference type="InterPro" id="IPR029045">
    <property type="entry name" value="ClpP/crotonase-like_dom_sf"/>
</dbReference>
<dbReference type="GO" id="GO:0004165">
    <property type="term" value="F:delta(3)-delta(2)-enoyl-CoA isomerase activity"/>
    <property type="evidence" value="ECO:0007669"/>
    <property type="project" value="UniProtKB-ARBA"/>
</dbReference>
<dbReference type="PANTHER" id="PTHR43684:SF1">
    <property type="entry name" value="ENOYL-COA DELTA ISOMERASE 2"/>
    <property type="match status" value="1"/>
</dbReference>
<keyword evidence="5" id="KW-1185">Reference proteome</keyword>
<dbReference type="Proteomes" id="UP000288293">
    <property type="component" value="Unassembled WGS sequence"/>
</dbReference>
<dbReference type="Pfam" id="PF00378">
    <property type="entry name" value="ECH_1"/>
    <property type="match status" value="1"/>
</dbReference>
<protein>
    <submittedName>
        <fullName evidence="4">Enoyl-CoA hydratase</fullName>
    </submittedName>
</protein>
<evidence type="ECO:0000256" key="1">
    <source>
        <dbReference type="ARBA" id="ARBA00004275"/>
    </source>
</evidence>
<comment type="subcellular location">
    <subcellularLocation>
        <location evidence="1">Peroxisome</location>
    </subcellularLocation>
</comment>
<reference evidence="4 5" key="1">
    <citation type="journal article" date="2011" name="Front. Microbiol.">
        <title>Genomic signatures of strain selection and enhancement in Bacillus atrophaeus var. globigii, a historical biowarfare simulant.</title>
        <authorList>
            <person name="Gibbons H.S."/>
            <person name="Broomall S.M."/>
            <person name="McNew L.A."/>
            <person name="Daligault H."/>
            <person name="Chapman C."/>
            <person name="Bruce D."/>
            <person name="Karavis M."/>
            <person name="Krepps M."/>
            <person name="McGregor P.A."/>
            <person name="Hong C."/>
            <person name="Park K.H."/>
            <person name="Akmal A."/>
            <person name="Feldman A."/>
            <person name="Lin J.S."/>
            <person name="Chang W.E."/>
            <person name="Higgs B.W."/>
            <person name="Demirev P."/>
            <person name="Lindquist J."/>
            <person name="Liem A."/>
            <person name="Fochler E."/>
            <person name="Read T.D."/>
            <person name="Tapia R."/>
            <person name="Johnson S."/>
            <person name="Bishop-Lilly K.A."/>
            <person name="Detter C."/>
            <person name="Han C."/>
            <person name="Sozhamannan S."/>
            <person name="Rosenzweig C.N."/>
            <person name="Skowronski E.W."/>
        </authorList>
    </citation>
    <scope>NUCLEOTIDE SEQUENCE [LARGE SCALE GENOMIC DNA]</scope>
    <source>
        <strain evidence="4 5">MLST1</strain>
    </source>
</reference>
<evidence type="ECO:0000256" key="2">
    <source>
        <dbReference type="ARBA" id="ARBA00023140"/>
    </source>
</evidence>
<accession>A0A432W7Y0</accession>
<comment type="caution">
    <text evidence="4">The sequence shown here is derived from an EMBL/GenBank/DDBJ whole genome shotgun (WGS) entry which is preliminary data.</text>
</comment>
<keyword evidence="3" id="KW-0413">Isomerase</keyword>
<name>A0A432W7Y0_9GAMM</name>
<organism evidence="4 5">
    <name type="scientific">Aliidiomarina minuta</name>
    <dbReference type="NCBI Taxonomy" id="880057"/>
    <lineage>
        <taxon>Bacteria</taxon>
        <taxon>Pseudomonadati</taxon>
        <taxon>Pseudomonadota</taxon>
        <taxon>Gammaproteobacteria</taxon>
        <taxon>Alteromonadales</taxon>
        <taxon>Idiomarinaceae</taxon>
        <taxon>Aliidiomarina</taxon>
    </lineage>
</organism>
<dbReference type="AlphaFoldDB" id="A0A432W7Y0"/>
<dbReference type="OrthoDB" id="9797151at2"/>
<dbReference type="CDD" id="cd06558">
    <property type="entry name" value="crotonase-like"/>
    <property type="match status" value="1"/>
</dbReference>
<dbReference type="RefSeq" id="WP_126803029.1">
    <property type="nucleotide sequence ID" value="NZ_PIPL01000001.1"/>
</dbReference>
<evidence type="ECO:0000313" key="4">
    <source>
        <dbReference type="EMBL" id="RUO26213.1"/>
    </source>
</evidence>
<dbReference type="InterPro" id="IPR001753">
    <property type="entry name" value="Enoyl-CoA_hydra/iso"/>
</dbReference>
<gene>
    <name evidence="4" type="ORF">CWE09_05725</name>
</gene>
<dbReference type="InterPro" id="IPR051053">
    <property type="entry name" value="ECH/Chromodomain_protein"/>
</dbReference>
<keyword evidence="2" id="KW-0576">Peroxisome</keyword>